<evidence type="ECO:0000313" key="1">
    <source>
        <dbReference type="EMBL" id="MEA5404495.1"/>
    </source>
</evidence>
<comment type="caution">
    <text evidence="1">The sequence shown here is derived from an EMBL/GenBank/DDBJ whole genome shotgun (WGS) entry which is preliminary data.</text>
</comment>
<name>A0ABU5S7Q8_9BACT</name>
<sequence>MRTNGVNQNFTKELVSVVLEEMQLEQREIGVLKSTLMKGFFCYLKSDVSDYQDERIKVCNAYESINRLLDKLE</sequence>
<dbReference type="RefSeq" id="WP_323697885.1">
    <property type="nucleotide sequence ID" value="NZ_JAYGIL010000021.1"/>
</dbReference>
<gene>
    <name evidence="1" type="ORF">VB776_16300</name>
</gene>
<dbReference type="EMBL" id="JAYGIL010000021">
    <property type="protein sequence ID" value="MEA5404495.1"/>
    <property type="molecule type" value="Genomic_DNA"/>
</dbReference>
<keyword evidence="2" id="KW-1185">Reference proteome</keyword>
<organism evidence="1 2">
    <name type="scientific">Arcicella gelida</name>
    <dbReference type="NCBI Taxonomy" id="2984195"/>
    <lineage>
        <taxon>Bacteria</taxon>
        <taxon>Pseudomonadati</taxon>
        <taxon>Bacteroidota</taxon>
        <taxon>Cytophagia</taxon>
        <taxon>Cytophagales</taxon>
        <taxon>Flectobacillaceae</taxon>
        <taxon>Arcicella</taxon>
    </lineage>
</organism>
<proteinExistence type="predicted"/>
<evidence type="ECO:0000313" key="2">
    <source>
        <dbReference type="Proteomes" id="UP001303899"/>
    </source>
</evidence>
<accession>A0ABU5S7Q8</accession>
<protein>
    <submittedName>
        <fullName evidence="1">Uncharacterized protein</fullName>
    </submittedName>
</protein>
<reference evidence="1 2" key="1">
    <citation type="submission" date="2023-12" db="EMBL/GenBank/DDBJ databases">
        <title>Novel species of the genus Arcicella isolated from rivers.</title>
        <authorList>
            <person name="Lu H."/>
        </authorList>
    </citation>
    <scope>NUCLEOTIDE SEQUENCE [LARGE SCALE GENOMIC DNA]</scope>
    <source>
        <strain evidence="1 2">DC2W</strain>
    </source>
</reference>
<dbReference type="Proteomes" id="UP001303899">
    <property type="component" value="Unassembled WGS sequence"/>
</dbReference>